<dbReference type="Pfam" id="PF01625">
    <property type="entry name" value="PMSR"/>
    <property type="match status" value="1"/>
</dbReference>
<feature type="domain" description="Peptide methionine sulphoxide reductase MsrA" evidence="5">
    <location>
        <begin position="6"/>
        <end position="158"/>
    </location>
</feature>
<dbReference type="Gene3D" id="3.30.1060.10">
    <property type="entry name" value="Peptide methionine sulphoxide reductase MsrA"/>
    <property type="match status" value="1"/>
</dbReference>
<gene>
    <name evidence="4 6" type="primary">msrA</name>
    <name evidence="6" type="ORF">COU07_01220</name>
</gene>
<comment type="caution">
    <text evidence="6">The sequence shown here is derived from an EMBL/GenBank/DDBJ whole genome shotgun (WGS) entry which is preliminary data.</text>
</comment>
<proteinExistence type="inferred from homology"/>
<dbReference type="EC" id="1.8.4.11" evidence="4"/>
<evidence type="ECO:0000256" key="4">
    <source>
        <dbReference type="HAMAP-Rule" id="MF_01401"/>
    </source>
</evidence>
<comment type="similarity">
    <text evidence="4">Belongs to the MsrA Met sulfoxide reductase family.</text>
</comment>
<evidence type="ECO:0000256" key="1">
    <source>
        <dbReference type="ARBA" id="ARBA00023002"/>
    </source>
</evidence>
<name>A0A2H0USW2_9BACT</name>
<evidence type="ECO:0000313" key="6">
    <source>
        <dbReference type="EMBL" id="PIR89504.1"/>
    </source>
</evidence>
<reference evidence="7" key="1">
    <citation type="submission" date="2017-09" db="EMBL/GenBank/DDBJ databases">
        <title>Depth-based differentiation of microbial function through sediment-hosted aquifers and enrichment of novel symbionts in the deep terrestrial subsurface.</title>
        <authorList>
            <person name="Probst A.J."/>
            <person name="Ladd B."/>
            <person name="Jarett J.K."/>
            <person name="Geller-Mcgrath D.E."/>
            <person name="Sieber C.M.K."/>
            <person name="Emerson J.B."/>
            <person name="Anantharaman K."/>
            <person name="Thomas B.C."/>
            <person name="Malmstrom R."/>
            <person name="Stieglmeier M."/>
            <person name="Klingl A."/>
            <person name="Woyke T."/>
            <person name="Ryan C.M."/>
            <person name="Banfield J.F."/>
        </authorList>
    </citation>
    <scope>NUCLEOTIDE SEQUENCE [LARGE SCALE GENOMIC DNA]</scope>
</reference>
<comment type="catalytic activity">
    <reaction evidence="2 4">
        <text>L-methionyl-[protein] + [thioredoxin]-disulfide + H2O = L-methionyl-(S)-S-oxide-[protein] + [thioredoxin]-dithiol</text>
        <dbReference type="Rhea" id="RHEA:14217"/>
        <dbReference type="Rhea" id="RHEA-COMP:10698"/>
        <dbReference type="Rhea" id="RHEA-COMP:10700"/>
        <dbReference type="Rhea" id="RHEA-COMP:12313"/>
        <dbReference type="Rhea" id="RHEA-COMP:12315"/>
        <dbReference type="ChEBI" id="CHEBI:15377"/>
        <dbReference type="ChEBI" id="CHEBI:16044"/>
        <dbReference type="ChEBI" id="CHEBI:29950"/>
        <dbReference type="ChEBI" id="CHEBI:44120"/>
        <dbReference type="ChEBI" id="CHEBI:50058"/>
        <dbReference type="EC" id="1.8.4.11"/>
    </reaction>
</comment>
<dbReference type="PANTHER" id="PTHR43774">
    <property type="entry name" value="PEPTIDE METHIONINE SULFOXIDE REDUCTASE"/>
    <property type="match status" value="1"/>
</dbReference>
<dbReference type="InterPro" id="IPR036509">
    <property type="entry name" value="Met_Sox_Rdtase_MsrA_sf"/>
</dbReference>
<dbReference type="PANTHER" id="PTHR43774:SF1">
    <property type="entry name" value="PEPTIDE METHIONINE SULFOXIDE REDUCTASE MSRA 2"/>
    <property type="match status" value="1"/>
</dbReference>
<protein>
    <recommendedName>
        <fullName evidence="4">Peptide methionine sulfoxide reductase MsrA</fullName>
        <shortName evidence="4">Protein-methionine-S-oxide reductase</shortName>
        <ecNumber evidence="4">1.8.4.11</ecNumber>
    </recommendedName>
    <alternativeName>
        <fullName evidence="4">Peptide-methionine (S)-S-oxide reductase</fullName>
        <shortName evidence="4">Peptide Met(O) reductase</shortName>
    </alternativeName>
</protein>
<sequence>MNLEIAIFGGGCFWCTEAVFGELKGVHSVTSGYAGGHTENPTYEEVSSGKTGHAEVIRIEYDPAVISYRDLLTVFFATHDPTTLNQQGADVGTQYRSAIFYTTESQKEEAEKFIEELDASKEEEGDVVTEVRPLDHFYKAEGYHQEYYKNNSSKPYCQVVISPKLKKLKDRFTELLKEGRESSA</sequence>
<dbReference type="GO" id="GO:0008113">
    <property type="term" value="F:peptide-methionine (S)-S-oxide reductase activity"/>
    <property type="evidence" value="ECO:0007669"/>
    <property type="project" value="UniProtKB-UniRule"/>
</dbReference>
<dbReference type="GO" id="GO:0033744">
    <property type="term" value="F:L-methionine:thioredoxin-disulfide S-oxidoreductase activity"/>
    <property type="evidence" value="ECO:0007669"/>
    <property type="project" value="RHEA"/>
</dbReference>
<evidence type="ECO:0000256" key="2">
    <source>
        <dbReference type="ARBA" id="ARBA00047806"/>
    </source>
</evidence>
<keyword evidence="1 4" id="KW-0560">Oxidoreductase</keyword>
<dbReference type="SUPFAM" id="SSF55068">
    <property type="entry name" value="Peptide methionine sulfoxide reductase"/>
    <property type="match status" value="1"/>
</dbReference>
<organism evidence="6 7">
    <name type="scientific">Candidatus Harrisonbacteria bacterium CG10_big_fil_rev_8_21_14_0_10_40_38</name>
    <dbReference type="NCBI Taxonomy" id="1974583"/>
    <lineage>
        <taxon>Bacteria</taxon>
        <taxon>Candidatus Harrisoniibacteriota</taxon>
    </lineage>
</organism>
<accession>A0A2H0USW2</accession>
<dbReference type="Proteomes" id="UP000231157">
    <property type="component" value="Unassembled WGS sequence"/>
</dbReference>
<evidence type="ECO:0000313" key="7">
    <source>
        <dbReference type="Proteomes" id="UP000231157"/>
    </source>
</evidence>
<dbReference type="InterPro" id="IPR002569">
    <property type="entry name" value="Met_Sox_Rdtase_MsrA_dom"/>
</dbReference>
<evidence type="ECO:0000256" key="3">
    <source>
        <dbReference type="ARBA" id="ARBA00048782"/>
    </source>
</evidence>
<dbReference type="HAMAP" id="MF_01401">
    <property type="entry name" value="MsrA"/>
    <property type="match status" value="1"/>
</dbReference>
<feature type="active site" evidence="4">
    <location>
        <position position="12"/>
    </location>
</feature>
<comment type="function">
    <text evidence="4">Has an important function as a repair enzyme for proteins that have been inactivated by oxidation. Catalyzes the reversible oxidation-reduction of methionine sulfoxide in proteins to methionine.</text>
</comment>
<evidence type="ECO:0000259" key="5">
    <source>
        <dbReference type="Pfam" id="PF01625"/>
    </source>
</evidence>
<comment type="catalytic activity">
    <reaction evidence="3 4">
        <text>[thioredoxin]-disulfide + L-methionine + H2O = L-methionine (S)-S-oxide + [thioredoxin]-dithiol</text>
        <dbReference type="Rhea" id="RHEA:19993"/>
        <dbReference type="Rhea" id="RHEA-COMP:10698"/>
        <dbReference type="Rhea" id="RHEA-COMP:10700"/>
        <dbReference type="ChEBI" id="CHEBI:15377"/>
        <dbReference type="ChEBI" id="CHEBI:29950"/>
        <dbReference type="ChEBI" id="CHEBI:50058"/>
        <dbReference type="ChEBI" id="CHEBI:57844"/>
        <dbReference type="ChEBI" id="CHEBI:58772"/>
        <dbReference type="EC" id="1.8.4.11"/>
    </reaction>
</comment>
<dbReference type="EMBL" id="PFAZ01000001">
    <property type="protein sequence ID" value="PIR89504.1"/>
    <property type="molecule type" value="Genomic_DNA"/>
</dbReference>
<dbReference type="NCBIfam" id="TIGR00401">
    <property type="entry name" value="msrA"/>
    <property type="match status" value="1"/>
</dbReference>
<dbReference type="AlphaFoldDB" id="A0A2H0USW2"/>